<evidence type="ECO:0000256" key="7">
    <source>
        <dbReference type="PROSITE-ProRule" id="PRU00175"/>
    </source>
</evidence>
<dbReference type="EC" id="2.3.2.27" evidence="2"/>
<evidence type="ECO:0000256" key="6">
    <source>
        <dbReference type="ARBA" id="ARBA00024209"/>
    </source>
</evidence>
<dbReference type="InterPro" id="IPR053238">
    <property type="entry name" value="RING-H2_zinc_finger"/>
</dbReference>
<reference evidence="11" key="1">
    <citation type="journal article" date="2021" name="bioRxiv">
        <title>Whole Genome Assembly and Annotation of Northern Wild Rice, Zizania palustris L., Supports a Whole Genome Duplication in the Zizania Genus.</title>
        <authorList>
            <person name="Haas M."/>
            <person name="Kono T."/>
            <person name="Macchietto M."/>
            <person name="Millas R."/>
            <person name="McGilp L."/>
            <person name="Shao M."/>
            <person name="Duquette J."/>
            <person name="Hirsch C.N."/>
            <person name="Kimball J."/>
        </authorList>
    </citation>
    <scope>NUCLEOTIDE SEQUENCE</scope>
    <source>
        <tissue evidence="11">Fresh leaf tissue</tissue>
    </source>
</reference>
<evidence type="ECO:0000256" key="3">
    <source>
        <dbReference type="ARBA" id="ARBA00022723"/>
    </source>
</evidence>
<dbReference type="InterPro" id="IPR001841">
    <property type="entry name" value="Znf_RING"/>
</dbReference>
<keyword evidence="4 7" id="KW-0863">Zinc-finger</keyword>
<evidence type="ECO:0000256" key="1">
    <source>
        <dbReference type="ARBA" id="ARBA00000900"/>
    </source>
</evidence>
<comment type="caution">
    <text evidence="11">The sequence shown here is derived from an EMBL/GenBank/DDBJ whole genome shotgun (WGS) entry which is preliminary data.</text>
</comment>
<comment type="catalytic activity">
    <reaction evidence="1">
        <text>S-ubiquitinyl-[E2 ubiquitin-conjugating enzyme]-L-cysteine + [acceptor protein]-L-lysine = [E2 ubiquitin-conjugating enzyme]-L-cysteine + N(6)-ubiquitinyl-[acceptor protein]-L-lysine.</text>
        <dbReference type="EC" id="2.3.2.27"/>
    </reaction>
</comment>
<feature type="region of interest" description="Disordered" evidence="8">
    <location>
        <begin position="50"/>
        <end position="107"/>
    </location>
</feature>
<evidence type="ECO:0000256" key="8">
    <source>
        <dbReference type="SAM" id="MobiDB-lite"/>
    </source>
</evidence>
<keyword evidence="3" id="KW-0479">Metal-binding</keyword>
<keyword evidence="5" id="KW-0862">Zinc</keyword>
<sequence>MLLKLAIAVIPFAVLAGVVMYLAGLRWAIAVVVLFVVLLAVNWARRGRTGARPAAGGGGGGGFQDGQEPAARPGTASPVVVVVASPPPPPPPLPRERPASVHPSAPPVADDETMTLLAYAYETRKGSGGGGGGEEECSVCLGEMRQGEAAKRLPACLHVFHEGCIDMWLTSHATCPICRSPVEAGAGTAAAAREQLC</sequence>
<accession>A0A8J5SIE2</accession>
<keyword evidence="9" id="KW-0472">Membrane</keyword>
<evidence type="ECO:0000256" key="5">
    <source>
        <dbReference type="ARBA" id="ARBA00022833"/>
    </source>
</evidence>
<evidence type="ECO:0000313" key="11">
    <source>
        <dbReference type="EMBL" id="KAG8058596.1"/>
    </source>
</evidence>
<dbReference type="SMART" id="SM00184">
    <property type="entry name" value="RING"/>
    <property type="match status" value="1"/>
</dbReference>
<dbReference type="OrthoDB" id="8062037at2759"/>
<gene>
    <name evidence="11" type="ORF">GUJ93_ZPchr0002g24007</name>
</gene>
<name>A0A8J5SIE2_ZIZPA</name>
<evidence type="ECO:0000256" key="4">
    <source>
        <dbReference type="ARBA" id="ARBA00022771"/>
    </source>
</evidence>
<keyword evidence="12" id="KW-1185">Reference proteome</keyword>
<comment type="similarity">
    <text evidence="6">Belongs to the RING-type zinc finger family. ATL subfamily.</text>
</comment>
<dbReference type="AlphaFoldDB" id="A0A8J5SIE2"/>
<feature type="compositionally biased region" description="Gly residues" evidence="8">
    <location>
        <begin position="55"/>
        <end position="64"/>
    </location>
</feature>
<reference evidence="11" key="2">
    <citation type="submission" date="2021-02" db="EMBL/GenBank/DDBJ databases">
        <authorList>
            <person name="Kimball J.A."/>
            <person name="Haas M.W."/>
            <person name="Macchietto M."/>
            <person name="Kono T."/>
            <person name="Duquette J."/>
            <person name="Shao M."/>
        </authorList>
    </citation>
    <scope>NUCLEOTIDE SEQUENCE</scope>
    <source>
        <tissue evidence="11">Fresh leaf tissue</tissue>
    </source>
</reference>
<dbReference type="PANTHER" id="PTHR14155">
    <property type="entry name" value="RING FINGER DOMAIN-CONTAINING"/>
    <property type="match status" value="1"/>
</dbReference>
<dbReference type="EMBL" id="JAAALK010000287">
    <property type="protein sequence ID" value="KAG8058596.1"/>
    <property type="molecule type" value="Genomic_DNA"/>
</dbReference>
<protein>
    <recommendedName>
        <fullName evidence="2">RING-type E3 ubiquitin transferase</fullName>
        <ecNumber evidence="2">2.3.2.27</ecNumber>
    </recommendedName>
</protein>
<evidence type="ECO:0000256" key="2">
    <source>
        <dbReference type="ARBA" id="ARBA00012483"/>
    </source>
</evidence>
<dbReference type="PROSITE" id="PS50089">
    <property type="entry name" value="ZF_RING_2"/>
    <property type="match status" value="1"/>
</dbReference>
<feature type="domain" description="RING-type" evidence="10">
    <location>
        <begin position="137"/>
        <end position="179"/>
    </location>
</feature>
<evidence type="ECO:0000259" key="10">
    <source>
        <dbReference type="PROSITE" id="PS50089"/>
    </source>
</evidence>
<organism evidence="11 12">
    <name type="scientific">Zizania palustris</name>
    <name type="common">Northern wild rice</name>
    <dbReference type="NCBI Taxonomy" id="103762"/>
    <lineage>
        <taxon>Eukaryota</taxon>
        <taxon>Viridiplantae</taxon>
        <taxon>Streptophyta</taxon>
        <taxon>Embryophyta</taxon>
        <taxon>Tracheophyta</taxon>
        <taxon>Spermatophyta</taxon>
        <taxon>Magnoliopsida</taxon>
        <taxon>Liliopsida</taxon>
        <taxon>Poales</taxon>
        <taxon>Poaceae</taxon>
        <taxon>BOP clade</taxon>
        <taxon>Oryzoideae</taxon>
        <taxon>Oryzeae</taxon>
        <taxon>Zizaniinae</taxon>
        <taxon>Zizania</taxon>
    </lineage>
</organism>
<feature type="compositionally biased region" description="Low complexity" evidence="8">
    <location>
        <begin position="72"/>
        <end position="84"/>
    </location>
</feature>
<dbReference type="GO" id="GO:0008270">
    <property type="term" value="F:zinc ion binding"/>
    <property type="evidence" value="ECO:0007669"/>
    <property type="project" value="UniProtKB-KW"/>
</dbReference>
<feature type="transmembrane region" description="Helical" evidence="9">
    <location>
        <begin position="26"/>
        <end position="44"/>
    </location>
</feature>
<dbReference type="GO" id="GO:0061630">
    <property type="term" value="F:ubiquitin protein ligase activity"/>
    <property type="evidence" value="ECO:0007669"/>
    <property type="project" value="UniProtKB-EC"/>
</dbReference>
<dbReference type="Proteomes" id="UP000729402">
    <property type="component" value="Unassembled WGS sequence"/>
</dbReference>
<dbReference type="CDD" id="cd16461">
    <property type="entry name" value="RING-H2_EL5-like"/>
    <property type="match status" value="1"/>
</dbReference>
<dbReference type="PANTHER" id="PTHR14155:SF548">
    <property type="entry name" value="RING-TYPE DOMAIN-CONTAINING PROTEIN"/>
    <property type="match status" value="1"/>
</dbReference>
<dbReference type="Pfam" id="PF13639">
    <property type="entry name" value="zf-RING_2"/>
    <property type="match status" value="1"/>
</dbReference>
<evidence type="ECO:0000313" key="12">
    <source>
        <dbReference type="Proteomes" id="UP000729402"/>
    </source>
</evidence>
<keyword evidence="9" id="KW-0812">Transmembrane</keyword>
<proteinExistence type="inferred from homology"/>
<evidence type="ECO:0000256" key="9">
    <source>
        <dbReference type="SAM" id="Phobius"/>
    </source>
</evidence>
<keyword evidence="9" id="KW-1133">Transmembrane helix</keyword>